<name>A0A1V1NZF9_9BACT</name>
<evidence type="ECO:0000313" key="1">
    <source>
        <dbReference type="EMBL" id="ETR67953.1"/>
    </source>
</evidence>
<gene>
    <name evidence="1" type="ORF">OMM_11035</name>
</gene>
<comment type="caution">
    <text evidence="1">The sequence shown here is derived from an EMBL/GenBank/DDBJ whole genome shotgun (WGS) entry which is preliminary data.</text>
</comment>
<sequence>MIQRDIGDLIKRKDGSIKTLQTMREVLFRQGSAKVYLKEDTFEVNF</sequence>
<proteinExistence type="predicted"/>
<reference evidence="2" key="1">
    <citation type="submission" date="2012-11" db="EMBL/GenBank/DDBJ databases">
        <authorList>
            <person name="Lucero-Rivera Y.E."/>
            <person name="Tovar-Ramirez D."/>
        </authorList>
    </citation>
    <scope>NUCLEOTIDE SEQUENCE [LARGE SCALE GENOMIC DNA]</scope>
    <source>
        <strain evidence="2">Araruama</strain>
    </source>
</reference>
<dbReference type="AlphaFoldDB" id="A0A1V1NZF9"/>
<dbReference type="EMBL" id="ATBP01001144">
    <property type="protein sequence ID" value="ETR67953.1"/>
    <property type="molecule type" value="Genomic_DNA"/>
</dbReference>
<dbReference type="Proteomes" id="UP000189670">
    <property type="component" value="Unassembled WGS sequence"/>
</dbReference>
<protein>
    <submittedName>
        <fullName evidence="1">Transposase IS4 family protein</fullName>
    </submittedName>
</protein>
<accession>A0A1V1NZF9</accession>
<evidence type="ECO:0000313" key="2">
    <source>
        <dbReference type="Proteomes" id="UP000189670"/>
    </source>
</evidence>
<organism evidence="1 2">
    <name type="scientific">Candidatus Magnetoglobus multicellularis str. Araruama</name>
    <dbReference type="NCBI Taxonomy" id="890399"/>
    <lineage>
        <taxon>Bacteria</taxon>
        <taxon>Pseudomonadati</taxon>
        <taxon>Thermodesulfobacteriota</taxon>
        <taxon>Desulfobacteria</taxon>
        <taxon>Desulfobacterales</taxon>
        <taxon>Desulfobacteraceae</taxon>
        <taxon>Candidatus Magnetoglobus</taxon>
    </lineage>
</organism>